<dbReference type="Proteomes" id="UP000010797">
    <property type="component" value="Chromosome"/>
</dbReference>
<dbReference type="AlphaFoldDB" id="L0FA80"/>
<evidence type="ECO:0008006" key="3">
    <source>
        <dbReference type="Google" id="ProtNLM"/>
    </source>
</evidence>
<evidence type="ECO:0000313" key="2">
    <source>
        <dbReference type="Proteomes" id="UP000010797"/>
    </source>
</evidence>
<name>L0FA80_DESDL</name>
<organism evidence="1 2">
    <name type="scientific">Desulfitobacterium dichloroeliminans (strain LMG P-21439 / DCA1)</name>
    <dbReference type="NCBI Taxonomy" id="871963"/>
    <lineage>
        <taxon>Bacteria</taxon>
        <taxon>Bacillati</taxon>
        <taxon>Bacillota</taxon>
        <taxon>Clostridia</taxon>
        <taxon>Eubacteriales</taxon>
        <taxon>Desulfitobacteriaceae</taxon>
        <taxon>Desulfitobacterium</taxon>
    </lineage>
</organism>
<proteinExistence type="predicted"/>
<sequence>MARSRYVMLMAITLICLAGIVSWKSPQAVMVALTEPQYADSPRVAVQRYWGYLDTRQLELAEQLILAKELNPFGQQEVELWKKQVTNNPLISLKKLEFANSLDPNVIMVSVEWSSPMKDKILETYLIETRSTTEGWKITQIQKVNAQSLAKVQ</sequence>
<dbReference type="HOGENOM" id="CLU_1719392_0_0_9"/>
<dbReference type="OrthoDB" id="1796886at2"/>
<accession>L0FA80</accession>
<reference evidence="2" key="1">
    <citation type="submission" date="2012-02" db="EMBL/GenBank/DDBJ databases">
        <title>Complete sequence of Desulfitobacterium dichloroeliminans LMG P-21439.</title>
        <authorList>
            <person name="Lucas S."/>
            <person name="Han J."/>
            <person name="Lapidus A."/>
            <person name="Cheng J.-F."/>
            <person name="Goodwin L."/>
            <person name="Pitluck S."/>
            <person name="Peters L."/>
            <person name="Ovchinnikova G."/>
            <person name="Teshima H."/>
            <person name="Detter J.C."/>
            <person name="Han C."/>
            <person name="Tapia R."/>
            <person name="Land M."/>
            <person name="Hauser L."/>
            <person name="Kyrpides N."/>
            <person name="Ivanova N."/>
            <person name="Pagani I."/>
            <person name="Kruse T."/>
            <person name="de Vos W.M."/>
            <person name="Boon N."/>
            <person name="Smidt H."/>
            <person name="Woyke T."/>
        </authorList>
    </citation>
    <scope>NUCLEOTIDE SEQUENCE [LARGE SCALE GENOMIC DNA]</scope>
    <source>
        <strain evidence="2">LMG P-21439 / DCA1</strain>
    </source>
</reference>
<dbReference type="KEGG" id="ddl:Desdi_2105"/>
<dbReference type="eggNOG" id="ENOG5033J2R">
    <property type="taxonomic scope" value="Bacteria"/>
</dbReference>
<evidence type="ECO:0000313" key="1">
    <source>
        <dbReference type="EMBL" id="AGA69546.1"/>
    </source>
</evidence>
<dbReference type="EMBL" id="CP003344">
    <property type="protein sequence ID" value="AGA69546.1"/>
    <property type="molecule type" value="Genomic_DNA"/>
</dbReference>
<protein>
    <recommendedName>
        <fullName evidence="3">DUF4878 domain-containing protein</fullName>
    </recommendedName>
</protein>
<dbReference type="RefSeq" id="WP_015262526.1">
    <property type="nucleotide sequence ID" value="NC_019903.1"/>
</dbReference>
<gene>
    <name evidence="1" type="ordered locus">Desdi_2105</name>
</gene>
<keyword evidence="2" id="KW-1185">Reference proteome</keyword>